<gene>
    <name evidence="2" type="ORF">N7509_002951</name>
</gene>
<dbReference type="EMBL" id="JAPZBU010000004">
    <property type="protein sequence ID" value="KAJ5409068.1"/>
    <property type="molecule type" value="Genomic_DNA"/>
</dbReference>
<evidence type="ECO:0000313" key="2">
    <source>
        <dbReference type="EMBL" id="KAJ5409068.1"/>
    </source>
</evidence>
<dbReference type="RefSeq" id="XP_056493383.1">
    <property type="nucleotide sequence ID" value="XM_056627588.1"/>
</dbReference>
<proteinExistence type="predicted"/>
<dbReference type="GeneID" id="81366568"/>
<reference evidence="2" key="1">
    <citation type="submission" date="2022-12" db="EMBL/GenBank/DDBJ databases">
        <authorList>
            <person name="Petersen C."/>
        </authorList>
    </citation>
    <scope>NUCLEOTIDE SEQUENCE</scope>
    <source>
        <strain evidence="2">IBT 29677</strain>
    </source>
</reference>
<comment type="caution">
    <text evidence="2">The sequence shown here is derived from an EMBL/GenBank/DDBJ whole genome shotgun (WGS) entry which is preliminary data.</text>
</comment>
<dbReference type="Proteomes" id="UP001147747">
    <property type="component" value="Unassembled WGS sequence"/>
</dbReference>
<feature type="chain" id="PRO_5040985844" evidence="1">
    <location>
        <begin position="25"/>
        <end position="294"/>
    </location>
</feature>
<evidence type="ECO:0000313" key="3">
    <source>
        <dbReference type="Proteomes" id="UP001147747"/>
    </source>
</evidence>
<organism evidence="2 3">
    <name type="scientific">Penicillium cosmopolitanum</name>
    <dbReference type="NCBI Taxonomy" id="1131564"/>
    <lineage>
        <taxon>Eukaryota</taxon>
        <taxon>Fungi</taxon>
        <taxon>Dikarya</taxon>
        <taxon>Ascomycota</taxon>
        <taxon>Pezizomycotina</taxon>
        <taxon>Eurotiomycetes</taxon>
        <taxon>Eurotiomycetidae</taxon>
        <taxon>Eurotiales</taxon>
        <taxon>Aspergillaceae</taxon>
        <taxon>Penicillium</taxon>
    </lineage>
</organism>
<dbReference type="AlphaFoldDB" id="A0A9W9WA06"/>
<protein>
    <submittedName>
        <fullName evidence="2">Uncharacterized protein</fullName>
    </submittedName>
</protein>
<evidence type="ECO:0000256" key="1">
    <source>
        <dbReference type="SAM" id="SignalP"/>
    </source>
</evidence>
<name>A0A9W9WA06_9EURO</name>
<reference evidence="2" key="2">
    <citation type="journal article" date="2023" name="IMA Fungus">
        <title>Comparative genomic study of the Penicillium genus elucidates a diverse pangenome and 15 lateral gene transfer events.</title>
        <authorList>
            <person name="Petersen C."/>
            <person name="Sorensen T."/>
            <person name="Nielsen M.R."/>
            <person name="Sondergaard T.E."/>
            <person name="Sorensen J.L."/>
            <person name="Fitzpatrick D.A."/>
            <person name="Frisvad J.C."/>
            <person name="Nielsen K.L."/>
        </authorList>
    </citation>
    <scope>NUCLEOTIDE SEQUENCE</scope>
    <source>
        <strain evidence="2">IBT 29677</strain>
    </source>
</reference>
<dbReference type="OrthoDB" id="1577640at2759"/>
<keyword evidence="1" id="KW-0732">Signal</keyword>
<accession>A0A9W9WA06</accession>
<keyword evidence="3" id="KW-1185">Reference proteome</keyword>
<feature type="signal peptide" evidence="1">
    <location>
        <begin position="1"/>
        <end position="24"/>
    </location>
</feature>
<sequence>MWRRGVGYLVPELNLVLQILHIWAANLPDEKDRDQILQKVPFIPTSAESEDYAVKVVAESKNVILREAYADEKTLFLITKLKEIFLAIEQRKDQRRLQNESTKRIPGVSGPYLRGWELIDIATCKPSPEKGTKLNVGPTDSWYKIARDNEDMIVFFSKGMADAIRPTAARVCPAWYPPPRNHYLLASVPSVKMLSEKNGGSRKSIRMTKKHFLFNAKDTDAFGVCGGNTSGACSHVHSLVSKVPNKEVVLEDRGAILLGNTTNRKVPGTNSQATVRENASKSFQLYHRLVDRTA</sequence>